<dbReference type="PANTHER" id="PTHR24543">
    <property type="entry name" value="MULTICOPPER OXIDASE-RELATED"/>
    <property type="match status" value="1"/>
</dbReference>
<dbReference type="PROSITE" id="PS01286">
    <property type="entry name" value="FA58C_2"/>
    <property type="match status" value="1"/>
</dbReference>
<dbReference type="InterPro" id="IPR043159">
    <property type="entry name" value="Lectin_gal-bd_sf"/>
</dbReference>
<dbReference type="InterPro" id="IPR000421">
    <property type="entry name" value="FA58C"/>
</dbReference>
<proteinExistence type="predicted"/>
<dbReference type="CDD" id="cd22827">
    <property type="entry name" value="Gal_Rha_Lectin_SUL-I-like"/>
    <property type="match status" value="1"/>
</dbReference>
<dbReference type="SMART" id="SM00231">
    <property type="entry name" value="FA58C"/>
    <property type="match status" value="1"/>
</dbReference>
<dbReference type="Gene3D" id="2.60.120.260">
    <property type="entry name" value="Galactose-binding domain-like"/>
    <property type="match status" value="1"/>
</dbReference>
<dbReference type="GO" id="GO:0030246">
    <property type="term" value="F:carbohydrate binding"/>
    <property type="evidence" value="ECO:0007669"/>
    <property type="project" value="InterPro"/>
</dbReference>
<keyword evidence="4" id="KW-1185">Reference proteome</keyword>
<dbReference type="PROSITE" id="PS50022">
    <property type="entry name" value="FA58C_3"/>
    <property type="match status" value="1"/>
</dbReference>
<accession>A0AAD9PRG0</accession>
<dbReference type="CDD" id="cd00057">
    <property type="entry name" value="FA58C"/>
    <property type="match status" value="1"/>
</dbReference>
<feature type="domain" description="SUEL-type lectin" evidence="2">
    <location>
        <begin position="167"/>
        <end position="255"/>
    </location>
</feature>
<reference evidence="3" key="2">
    <citation type="journal article" date="2023" name="Science">
        <title>Genomic signatures of disease resistance in endangered staghorn corals.</title>
        <authorList>
            <person name="Vollmer S.V."/>
            <person name="Selwyn J.D."/>
            <person name="Despard B.A."/>
            <person name="Roesel C.L."/>
        </authorList>
    </citation>
    <scope>NUCLEOTIDE SEQUENCE</scope>
    <source>
        <strain evidence="3">K2</strain>
    </source>
</reference>
<dbReference type="Pfam" id="PF00754">
    <property type="entry name" value="F5_F8_type_C"/>
    <property type="match status" value="1"/>
</dbReference>
<dbReference type="Gene3D" id="2.60.120.740">
    <property type="match status" value="1"/>
</dbReference>
<evidence type="ECO:0000259" key="1">
    <source>
        <dbReference type="PROSITE" id="PS50022"/>
    </source>
</evidence>
<gene>
    <name evidence="3" type="ORF">P5673_032266</name>
</gene>
<sequence>MENGGVLDEQITASSELNDNSAAYQGRLNVNESVQGSTVKSGAWVAGTSDQSQWLQVDLYDKESLIRRVATQGRNQDDSWGLANSQWVERYNLQYSNDGRDFEYYHEQGKSKAKEFTGNTDENSIVSHDLIPPIRGRYIRFRPTAWHQHISMRVELYGCCDSLSVIVCEGQTMEIRCESISKIRVLWANYGRLNPETCTHPSIRTINCRASASLNNVRKVCQDKTACTLKSNSGSFGGDPCVGTYKYLLVGYKCDD</sequence>
<dbReference type="InterPro" id="IPR000922">
    <property type="entry name" value="Lectin_gal-bd_dom"/>
</dbReference>
<reference evidence="3" key="1">
    <citation type="journal article" date="2023" name="G3 (Bethesda)">
        <title>Whole genome assembly and annotation of the endangered Caribbean coral Acropora cervicornis.</title>
        <authorList>
            <person name="Selwyn J.D."/>
            <person name="Vollmer S.V."/>
        </authorList>
    </citation>
    <scope>NUCLEOTIDE SEQUENCE</scope>
    <source>
        <strain evidence="3">K2</strain>
    </source>
</reference>
<dbReference type="SUPFAM" id="SSF49785">
    <property type="entry name" value="Galactose-binding domain-like"/>
    <property type="match status" value="1"/>
</dbReference>
<dbReference type="PROSITE" id="PS50228">
    <property type="entry name" value="SUEL_LECTIN"/>
    <property type="match status" value="1"/>
</dbReference>
<dbReference type="InterPro" id="IPR008979">
    <property type="entry name" value="Galactose-bd-like_sf"/>
</dbReference>
<dbReference type="FunFam" id="2.60.120.260:FF:000016">
    <property type="entry name" value="Contactin-associated protein-like 4 isoform 1"/>
    <property type="match status" value="1"/>
</dbReference>
<evidence type="ECO:0000259" key="2">
    <source>
        <dbReference type="PROSITE" id="PS50228"/>
    </source>
</evidence>
<dbReference type="EMBL" id="JARQWQ010000171">
    <property type="protein sequence ID" value="KAK2547703.1"/>
    <property type="molecule type" value="Genomic_DNA"/>
</dbReference>
<dbReference type="Proteomes" id="UP001249851">
    <property type="component" value="Unassembled WGS sequence"/>
</dbReference>
<comment type="caution">
    <text evidence="3">The sequence shown here is derived from an EMBL/GenBank/DDBJ whole genome shotgun (WGS) entry which is preliminary data.</text>
</comment>
<feature type="domain" description="F5/8 type C" evidence="1">
    <location>
        <begin position="1"/>
        <end position="159"/>
    </location>
</feature>
<evidence type="ECO:0000313" key="4">
    <source>
        <dbReference type="Proteomes" id="UP001249851"/>
    </source>
</evidence>
<evidence type="ECO:0000313" key="3">
    <source>
        <dbReference type="EMBL" id="KAK2547703.1"/>
    </source>
</evidence>
<organism evidence="3 4">
    <name type="scientific">Acropora cervicornis</name>
    <name type="common">Staghorn coral</name>
    <dbReference type="NCBI Taxonomy" id="6130"/>
    <lineage>
        <taxon>Eukaryota</taxon>
        <taxon>Metazoa</taxon>
        <taxon>Cnidaria</taxon>
        <taxon>Anthozoa</taxon>
        <taxon>Hexacorallia</taxon>
        <taxon>Scleractinia</taxon>
        <taxon>Astrocoeniina</taxon>
        <taxon>Acroporidae</taxon>
        <taxon>Acropora</taxon>
    </lineage>
</organism>
<dbReference type="AlphaFoldDB" id="A0AAD9PRG0"/>
<dbReference type="Pfam" id="PF02140">
    <property type="entry name" value="SUEL_Lectin"/>
    <property type="match status" value="1"/>
</dbReference>
<name>A0AAD9PRG0_ACRCE</name>
<dbReference type="PANTHER" id="PTHR24543:SF325">
    <property type="entry name" value="F5_8 TYPE C DOMAIN-CONTAINING PROTEIN"/>
    <property type="match status" value="1"/>
</dbReference>
<protein>
    <submittedName>
        <fullName evidence="3">Discoidin</fullName>
    </submittedName>
</protein>